<gene>
    <name evidence="2" type="ORF">GCM10017596_00610</name>
</gene>
<feature type="transmembrane region" description="Helical" evidence="1">
    <location>
        <begin position="102"/>
        <end position="123"/>
    </location>
</feature>
<organism evidence="2 3">
    <name type="scientific">Microbacterium keratanolyticum</name>
    <dbReference type="NCBI Taxonomy" id="67574"/>
    <lineage>
        <taxon>Bacteria</taxon>
        <taxon>Bacillati</taxon>
        <taxon>Actinomycetota</taxon>
        <taxon>Actinomycetes</taxon>
        <taxon>Micrococcales</taxon>
        <taxon>Microbacteriaceae</taxon>
        <taxon>Microbacterium</taxon>
    </lineage>
</organism>
<sequence>MVESLLNVDIVDGPVPFVVWGATAAMLIVLVCRRWTALRLLLAVVAVLLGAMVGVATLAVIEFSEAFGATMPVGVMWWTIGCFAGLGLAVVSLWNRTLWRKIVAIFAIFSVLISLAVGVNATFGINRTVGDVLGISTLPPATELPEPTPDPTSDEPLYRTWTPPAVMPAKGEVFQLSGAFSIPSTDRFVPRDAAIYLPPAALVEDPPELPIVVFMMGKPGDPNPQFVQEALDALAAQHRGLAPIAIVADQLGDPNVNPACADSVAFGGVASYFNRDIPTFIREHLDVPADPRYWTIGGYSNGGACAITWAAQHPGTWGNVLSISGEAFPGSEEPDTVRDEVFDGSAKAYDAAKPAAILGKNKGAFDGHFAVFTAGENDPDFVTAAETNAVLAEAAGFDTELFILPGADHTVSAVRGGLQRAFEALYPRIGLSEN</sequence>
<keyword evidence="1" id="KW-0812">Transmembrane</keyword>
<proteinExistence type="predicted"/>
<name>A0A9W6HQK2_9MICO</name>
<evidence type="ECO:0000313" key="3">
    <source>
        <dbReference type="Proteomes" id="UP001142325"/>
    </source>
</evidence>
<dbReference type="PANTHER" id="PTHR48098">
    <property type="entry name" value="ENTEROCHELIN ESTERASE-RELATED"/>
    <property type="match status" value="1"/>
</dbReference>
<evidence type="ECO:0000313" key="2">
    <source>
        <dbReference type="EMBL" id="GLK00346.1"/>
    </source>
</evidence>
<comment type="caution">
    <text evidence="2">The sequence shown here is derived from an EMBL/GenBank/DDBJ whole genome shotgun (WGS) entry which is preliminary data.</text>
</comment>
<dbReference type="Proteomes" id="UP001142325">
    <property type="component" value="Unassembled WGS sequence"/>
</dbReference>
<dbReference type="PANTHER" id="PTHR48098:SF1">
    <property type="entry name" value="DIACYLGLYCEROL ACYLTRANSFERASE_MYCOLYLTRANSFERASE AG85A"/>
    <property type="match status" value="1"/>
</dbReference>
<dbReference type="AlphaFoldDB" id="A0A9W6HQK2"/>
<dbReference type="GO" id="GO:0016747">
    <property type="term" value="F:acyltransferase activity, transferring groups other than amino-acyl groups"/>
    <property type="evidence" value="ECO:0007669"/>
    <property type="project" value="TreeGrafter"/>
</dbReference>
<evidence type="ECO:0000256" key="1">
    <source>
        <dbReference type="SAM" id="Phobius"/>
    </source>
</evidence>
<reference evidence="2" key="2">
    <citation type="submission" date="2023-01" db="EMBL/GenBank/DDBJ databases">
        <authorList>
            <person name="Sun Q."/>
            <person name="Evtushenko L."/>
        </authorList>
    </citation>
    <scope>NUCLEOTIDE SEQUENCE</scope>
    <source>
        <strain evidence="2">VKM Ac-1958</strain>
    </source>
</reference>
<dbReference type="RefSeq" id="WP_204938071.1">
    <property type="nucleotide sequence ID" value="NZ_BAAAUM010000001.1"/>
</dbReference>
<keyword evidence="1" id="KW-1133">Transmembrane helix</keyword>
<reference evidence="2" key="1">
    <citation type="journal article" date="2014" name="Int. J. Syst. Evol. Microbiol.">
        <title>Complete genome sequence of Corynebacterium casei LMG S-19264T (=DSM 44701T), isolated from a smear-ripened cheese.</title>
        <authorList>
            <consortium name="US DOE Joint Genome Institute (JGI-PGF)"/>
            <person name="Walter F."/>
            <person name="Albersmeier A."/>
            <person name="Kalinowski J."/>
            <person name="Ruckert C."/>
        </authorList>
    </citation>
    <scope>NUCLEOTIDE SEQUENCE</scope>
    <source>
        <strain evidence="2">VKM Ac-1958</strain>
    </source>
</reference>
<feature type="transmembrane region" description="Helical" evidence="1">
    <location>
        <begin position="15"/>
        <end position="33"/>
    </location>
</feature>
<keyword evidence="3" id="KW-1185">Reference proteome</keyword>
<dbReference type="SUPFAM" id="SSF53474">
    <property type="entry name" value="alpha/beta-Hydrolases"/>
    <property type="match status" value="1"/>
</dbReference>
<dbReference type="InterPro" id="IPR029058">
    <property type="entry name" value="AB_hydrolase_fold"/>
</dbReference>
<dbReference type="EMBL" id="BSET01000001">
    <property type="protein sequence ID" value="GLK00346.1"/>
    <property type="molecule type" value="Genomic_DNA"/>
</dbReference>
<dbReference type="InterPro" id="IPR050583">
    <property type="entry name" value="Mycobacterial_A85_antigen"/>
</dbReference>
<keyword evidence="1" id="KW-0472">Membrane</keyword>
<feature type="transmembrane region" description="Helical" evidence="1">
    <location>
        <begin position="75"/>
        <end position="95"/>
    </location>
</feature>
<accession>A0A9W6HQK2</accession>
<dbReference type="Gene3D" id="3.40.50.1820">
    <property type="entry name" value="alpha/beta hydrolase"/>
    <property type="match status" value="1"/>
</dbReference>
<feature type="transmembrane region" description="Helical" evidence="1">
    <location>
        <begin position="40"/>
        <end position="63"/>
    </location>
</feature>
<protein>
    <submittedName>
        <fullName evidence="2">Esterase</fullName>
    </submittedName>
</protein>